<evidence type="ECO:0000256" key="2">
    <source>
        <dbReference type="ARBA" id="ARBA00023125"/>
    </source>
</evidence>
<evidence type="ECO:0000256" key="3">
    <source>
        <dbReference type="ARBA" id="ARBA00023163"/>
    </source>
</evidence>
<dbReference type="InterPro" id="IPR001647">
    <property type="entry name" value="HTH_TetR"/>
</dbReference>
<dbReference type="SUPFAM" id="SSF48498">
    <property type="entry name" value="Tetracyclin repressor-like, C-terminal domain"/>
    <property type="match status" value="1"/>
</dbReference>
<dbReference type="PANTHER" id="PTHR30055:SF234">
    <property type="entry name" value="HTH-TYPE TRANSCRIPTIONAL REGULATOR BETI"/>
    <property type="match status" value="1"/>
</dbReference>
<keyword evidence="7" id="KW-1185">Reference proteome</keyword>
<organism evidence="6 7">
    <name type="scientific">Deinococcus hopiensis KR-140</name>
    <dbReference type="NCBI Taxonomy" id="695939"/>
    <lineage>
        <taxon>Bacteria</taxon>
        <taxon>Thermotogati</taxon>
        <taxon>Deinococcota</taxon>
        <taxon>Deinococci</taxon>
        <taxon>Deinococcales</taxon>
        <taxon>Deinococcaceae</taxon>
        <taxon>Deinococcus</taxon>
    </lineage>
</organism>
<evidence type="ECO:0000256" key="4">
    <source>
        <dbReference type="PROSITE-ProRule" id="PRU00335"/>
    </source>
</evidence>
<dbReference type="PANTHER" id="PTHR30055">
    <property type="entry name" value="HTH-TYPE TRANSCRIPTIONAL REGULATOR RUTR"/>
    <property type="match status" value="1"/>
</dbReference>
<dbReference type="OrthoDB" id="268339at2"/>
<evidence type="ECO:0000256" key="1">
    <source>
        <dbReference type="ARBA" id="ARBA00023015"/>
    </source>
</evidence>
<dbReference type="InterPro" id="IPR050109">
    <property type="entry name" value="HTH-type_TetR-like_transc_reg"/>
</dbReference>
<dbReference type="InterPro" id="IPR009057">
    <property type="entry name" value="Homeodomain-like_sf"/>
</dbReference>
<dbReference type="InterPro" id="IPR036271">
    <property type="entry name" value="Tet_transcr_reg_TetR-rel_C_sf"/>
</dbReference>
<dbReference type="RefSeq" id="WP_084051323.1">
    <property type="nucleotide sequence ID" value="NZ_FWWU01000011.1"/>
</dbReference>
<keyword evidence="1" id="KW-0805">Transcription regulation</keyword>
<accession>A0A1W1VVS5</accession>
<keyword evidence="2 4" id="KW-0238">DNA-binding</keyword>
<dbReference type="Gene3D" id="1.10.357.10">
    <property type="entry name" value="Tetracycline Repressor, domain 2"/>
    <property type="match status" value="1"/>
</dbReference>
<sequence length="212" mass="24650">MTDGLAITRRERHKQEKLTRIQDSAWRLFTEQGFEATTIRQIADQADVATGTVFSYAADKADLLLMVFHHAIARTRTHAFTPELFDHPLDQALFLVFQPFFELYRNHRGLASDFIRIVLFHQGPWRDREWQQVQEFLQQLGDHLQERQRRGELRTGVDMHAAAFSIFALYQATLVGWLTGGAPYEAAQQRFREVVELYQYALLNPPFTSRPG</sequence>
<dbReference type="AlphaFoldDB" id="A0A1W1VVS5"/>
<dbReference type="Proteomes" id="UP000192582">
    <property type="component" value="Unassembled WGS sequence"/>
</dbReference>
<dbReference type="PRINTS" id="PR00455">
    <property type="entry name" value="HTHTETR"/>
</dbReference>
<proteinExistence type="predicted"/>
<evidence type="ECO:0000313" key="7">
    <source>
        <dbReference type="Proteomes" id="UP000192582"/>
    </source>
</evidence>
<dbReference type="GO" id="GO:0000976">
    <property type="term" value="F:transcription cis-regulatory region binding"/>
    <property type="evidence" value="ECO:0007669"/>
    <property type="project" value="TreeGrafter"/>
</dbReference>
<name>A0A1W1VVS5_9DEIO</name>
<feature type="domain" description="HTH tetR-type" evidence="5">
    <location>
        <begin position="15"/>
        <end position="75"/>
    </location>
</feature>
<evidence type="ECO:0000313" key="6">
    <source>
        <dbReference type="EMBL" id="SMB97477.1"/>
    </source>
</evidence>
<feature type="DNA-binding region" description="H-T-H motif" evidence="4">
    <location>
        <begin position="38"/>
        <end position="57"/>
    </location>
</feature>
<dbReference type="Pfam" id="PF00440">
    <property type="entry name" value="TetR_N"/>
    <property type="match status" value="1"/>
</dbReference>
<reference evidence="6 7" key="1">
    <citation type="submission" date="2017-04" db="EMBL/GenBank/DDBJ databases">
        <authorList>
            <person name="Afonso C.L."/>
            <person name="Miller P.J."/>
            <person name="Scott M.A."/>
            <person name="Spackman E."/>
            <person name="Goraichik I."/>
            <person name="Dimitrov K.M."/>
            <person name="Suarez D.L."/>
            <person name="Swayne D.E."/>
        </authorList>
    </citation>
    <scope>NUCLEOTIDE SEQUENCE [LARGE SCALE GENOMIC DNA]</scope>
    <source>
        <strain evidence="6 7">KR-140</strain>
    </source>
</reference>
<dbReference type="STRING" id="695939.SAMN00790413_05980"/>
<keyword evidence="3" id="KW-0804">Transcription</keyword>
<dbReference type="PROSITE" id="PS50977">
    <property type="entry name" value="HTH_TETR_2"/>
    <property type="match status" value="1"/>
</dbReference>
<gene>
    <name evidence="6" type="ORF">SAMN00790413_05980</name>
</gene>
<evidence type="ECO:0000259" key="5">
    <source>
        <dbReference type="PROSITE" id="PS50977"/>
    </source>
</evidence>
<dbReference type="SUPFAM" id="SSF46689">
    <property type="entry name" value="Homeodomain-like"/>
    <property type="match status" value="1"/>
</dbReference>
<dbReference type="GO" id="GO:0003700">
    <property type="term" value="F:DNA-binding transcription factor activity"/>
    <property type="evidence" value="ECO:0007669"/>
    <property type="project" value="TreeGrafter"/>
</dbReference>
<dbReference type="EMBL" id="FWWU01000011">
    <property type="protein sequence ID" value="SMB97477.1"/>
    <property type="molecule type" value="Genomic_DNA"/>
</dbReference>
<protein>
    <submittedName>
        <fullName evidence="6">Transcriptional regulator, TetR family</fullName>
    </submittedName>
</protein>